<dbReference type="CDD" id="cd08512">
    <property type="entry name" value="PBP2_NikA_DppA_OppA_like_7"/>
    <property type="match status" value="1"/>
</dbReference>
<evidence type="ECO:0000256" key="4">
    <source>
        <dbReference type="ARBA" id="ARBA00022729"/>
    </source>
</evidence>
<evidence type="ECO:0000256" key="1">
    <source>
        <dbReference type="ARBA" id="ARBA00004196"/>
    </source>
</evidence>
<dbReference type="PANTHER" id="PTHR30290:SF10">
    <property type="entry name" value="PERIPLASMIC OLIGOPEPTIDE-BINDING PROTEIN-RELATED"/>
    <property type="match status" value="1"/>
</dbReference>
<dbReference type="InterPro" id="IPR030678">
    <property type="entry name" value="Peptide/Ni-bd"/>
</dbReference>
<dbReference type="GO" id="GO:0030313">
    <property type="term" value="C:cell envelope"/>
    <property type="evidence" value="ECO:0007669"/>
    <property type="project" value="UniProtKB-SubCell"/>
</dbReference>
<dbReference type="SUPFAM" id="SSF53850">
    <property type="entry name" value="Periplasmic binding protein-like II"/>
    <property type="match status" value="1"/>
</dbReference>
<dbReference type="PIRSF" id="PIRSF002741">
    <property type="entry name" value="MppA"/>
    <property type="match status" value="1"/>
</dbReference>
<dbReference type="EMBL" id="FNTX01000002">
    <property type="protein sequence ID" value="SEF00366.1"/>
    <property type="molecule type" value="Genomic_DNA"/>
</dbReference>
<evidence type="ECO:0000256" key="3">
    <source>
        <dbReference type="ARBA" id="ARBA00022448"/>
    </source>
</evidence>
<dbReference type="Gene3D" id="3.90.76.10">
    <property type="entry name" value="Dipeptide-binding Protein, Domain 1"/>
    <property type="match status" value="1"/>
</dbReference>
<gene>
    <name evidence="7" type="ORF">SAMN04488554_4289</name>
</gene>
<feature type="chain" id="PRO_5011794310" evidence="5">
    <location>
        <begin position="36"/>
        <end position="537"/>
    </location>
</feature>
<dbReference type="Pfam" id="PF00496">
    <property type="entry name" value="SBP_bac_5"/>
    <property type="match status" value="1"/>
</dbReference>
<dbReference type="GO" id="GO:1904680">
    <property type="term" value="F:peptide transmembrane transporter activity"/>
    <property type="evidence" value="ECO:0007669"/>
    <property type="project" value="TreeGrafter"/>
</dbReference>
<feature type="domain" description="Solute-binding protein family 5" evidence="6">
    <location>
        <begin position="102"/>
        <end position="458"/>
    </location>
</feature>
<dbReference type="GO" id="GO:0042597">
    <property type="term" value="C:periplasmic space"/>
    <property type="evidence" value="ECO:0007669"/>
    <property type="project" value="UniProtKB-ARBA"/>
</dbReference>
<evidence type="ECO:0000256" key="5">
    <source>
        <dbReference type="SAM" id="SignalP"/>
    </source>
</evidence>
<evidence type="ECO:0000259" key="6">
    <source>
        <dbReference type="Pfam" id="PF00496"/>
    </source>
</evidence>
<evidence type="ECO:0000256" key="2">
    <source>
        <dbReference type="ARBA" id="ARBA00005695"/>
    </source>
</evidence>
<keyword evidence="3" id="KW-0813">Transport</keyword>
<organism evidence="7 8">
    <name type="scientific">Ruania alba</name>
    <dbReference type="NCBI Taxonomy" id="648782"/>
    <lineage>
        <taxon>Bacteria</taxon>
        <taxon>Bacillati</taxon>
        <taxon>Actinomycetota</taxon>
        <taxon>Actinomycetes</taxon>
        <taxon>Micrococcales</taxon>
        <taxon>Ruaniaceae</taxon>
        <taxon>Ruania</taxon>
    </lineage>
</organism>
<name>A0A1H5NFQ4_9MICO</name>
<dbReference type="InterPro" id="IPR039424">
    <property type="entry name" value="SBP_5"/>
</dbReference>
<keyword evidence="8" id="KW-1185">Reference proteome</keyword>
<sequence>MNDLYPHPNGATMKRHAVTLAVGTALVLSACGANANSNDGDADGAGTATDTLTVAYSEGGTTLDPAIASDVTSDTFVLAAYDQLVTYARTETDGQFEADTSEIEPMLAESWDVSEDDTRYTFHLREGATFHDGSDLTAEDVDATFDYIASSSNASFLYGMAGIDDVQAIDEYTVQIDLTAPNHLFLQILPMYSFSIINMDLVEENGGTDWLASNTAGSGPYTVDSWDPASEAVLSRNDDYWGEAPALRQVTMKFIGEASNRVQLLQNGEVDVALEVPPKDVESLDAVDGVTIDSRASNKILYFAMNNAIEPFDDPLVRQAISYAIPYENLISDVMMGQASPMHSSVASSTPGWTDAGYGYSHDLDRARELLEEAGYPDGFEFDFTLGSGFQDWADDAVLIQAELAEIGVTMNIENMARPQFLDALATGEVQSYISRWTSFVNDPGYHLGLLLTEDGTSNYVNYRNDEVNDLWEQAATEPDADIRADLYGQMQEIISTEAPWAYLYEYNIVVAHRDGVEGYTSYPDGIIRFFQMSRTA</sequence>
<protein>
    <submittedName>
        <fullName evidence="7">Peptide/nickel transport system substrate-binding protein</fullName>
    </submittedName>
</protein>
<comment type="similarity">
    <text evidence="2">Belongs to the bacterial solute-binding protein 5 family.</text>
</comment>
<accession>A0A1H5NFQ4</accession>
<dbReference type="PANTHER" id="PTHR30290">
    <property type="entry name" value="PERIPLASMIC BINDING COMPONENT OF ABC TRANSPORTER"/>
    <property type="match status" value="1"/>
</dbReference>
<evidence type="ECO:0000313" key="7">
    <source>
        <dbReference type="EMBL" id="SEF00366.1"/>
    </source>
</evidence>
<dbReference type="GO" id="GO:0015833">
    <property type="term" value="P:peptide transport"/>
    <property type="evidence" value="ECO:0007669"/>
    <property type="project" value="TreeGrafter"/>
</dbReference>
<comment type="subcellular location">
    <subcellularLocation>
        <location evidence="1">Cell envelope</location>
    </subcellularLocation>
</comment>
<reference evidence="8" key="1">
    <citation type="submission" date="2016-10" db="EMBL/GenBank/DDBJ databases">
        <authorList>
            <person name="Varghese N."/>
            <person name="Submissions S."/>
        </authorList>
    </citation>
    <scope>NUCLEOTIDE SEQUENCE [LARGE SCALE GENOMIC DNA]</scope>
    <source>
        <strain evidence="8">DSM 21368</strain>
    </source>
</reference>
<dbReference type="STRING" id="648782.SAMN04488554_4289"/>
<dbReference type="GO" id="GO:0043190">
    <property type="term" value="C:ATP-binding cassette (ABC) transporter complex"/>
    <property type="evidence" value="ECO:0007669"/>
    <property type="project" value="InterPro"/>
</dbReference>
<dbReference type="Proteomes" id="UP000199220">
    <property type="component" value="Unassembled WGS sequence"/>
</dbReference>
<proteinExistence type="inferred from homology"/>
<keyword evidence="4 5" id="KW-0732">Signal</keyword>
<dbReference type="AlphaFoldDB" id="A0A1H5NFQ4"/>
<feature type="signal peptide" evidence="5">
    <location>
        <begin position="1"/>
        <end position="35"/>
    </location>
</feature>
<dbReference type="Gene3D" id="3.10.105.10">
    <property type="entry name" value="Dipeptide-binding Protein, Domain 3"/>
    <property type="match status" value="1"/>
</dbReference>
<dbReference type="InterPro" id="IPR000914">
    <property type="entry name" value="SBP_5_dom"/>
</dbReference>
<evidence type="ECO:0000313" key="8">
    <source>
        <dbReference type="Proteomes" id="UP000199220"/>
    </source>
</evidence>
<dbReference type="Gene3D" id="3.40.190.10">
    <property type="entry name" value="Periplasmic binding protein-like II"/>
    <property type="match status" value="1"/>
</dbReference>